<feature type="region of interest" description="Disordered" evidence="2">
    <location>
        <begin position="74"/>
        <end position="108"/>
    </location>
</feature>
<accession>A0A8B7Y858</accession>
<dbReference type="RefSeq" id="XP_022087941.1">
    <property type="nucleotide sequence ID" value="XM_022232249.1"/>
</dbReference>
<proteinExistence type="inferred from homology"/>
<dbReference type="OrthoDB" id="10260741at2759"/>
<evidence type="ECO:0000256" key="1">
    <source>
        <dbReference type="ARBA" id="ARBA00005361"/>
    </source>
</evidence>
<comment type="similarity">
    <text evidence="1">Belongs to the dynein light chain Tctex-type family.</text>
</comment>
<sequence>MNDHGSYPSNQRITKWTHSLKTCSDLNFRKSVNGPQYRFVFNSKYSWTLQTTRRIVSIRKMSLLKLIKAAQNKEAPASEEAGANGSVPPAGDAASTSEQSDNQAPSIKTLGRKMSVWSTVARKLSVSTTASTKTTVNKPAVTLPKKRFENSYRTEPDASTSFNGPKVEKFLWELLEMRLKSERYDPRTCSSLTTSLADVIKARMKKMGFTRHRIVVYVIVGEKRDQGMQACGRCVWDAKTDNFVTVTYENSSLFVVVSVYGIYYE</sequence>
<dbReference type="InterPro" id="IPR005334">
    <property type="entry name" value="Tctex-1-like"/>
</dbReference>
<dbReference type="GO" id="GO:0007018">
    <property type="term" value="P:microtubule-based movement"/>
    <property type="evidence" value="ECO:0007669"/>
    <property type="project" value="TreeGrafter"/>
</dbReference>
<protein>
    <submittedName>
        <fullName evidence="4">Tctex1 domain-containing protein 1-B-like</fullName>
    </submittedName>
</protein>
<evidence type="ECO:0000313" key="3">
    <source>
        <dbReference type="Proteomes" id="UP000694845"/>
    </source>
</evidence>
<dbReference type="GO" id="GO:0045505">
    <property type="term" value="F:dynein intermediate chain binding"/>
    <property type="evidence" value="ECO:0007669"/>
    <property type="project" value="TreeGrafter"/>
</dbReference>
<reference evidence="4" key="1">
    <citation type="submission" date="2025-08" db="UniProtKB">
        <authorList>
            <consortium name="RefSeq"/>
        </authorList>
    </citation>
    <scope>IDENTIFICATION</scope>
</reference>
<organism evidence="3 4">
    <name type="scientific">Acanthaster planci</name>
    <name type="common">Crown-of-thorns starfish</name>
    <dbReference type="NCBI Taxonomy" id="133434"/>
    <lineage>
        <taxon>Eukaryota</taxon>
        <taxon>Metazoa</taxon>
        <taxon>Echinodermata</taxon>
        <taxon>Eleutherozoa</taxon>
        <taxon>Asterozoa</taxon>
        <taxon>Asteroidea</taxon>
        <taxon>Valvatacea</taxon>
        <taxon>Valvatida</taxon>
        <taxon>Acanthasteridae</taxon>
        <taxon>Acanthaster</taxon>
    </lineage>
</organism>
<dbReference type="AlphaFoldDB" id="A0A8B7Y858"/>
<dbReference type="KEGG" id="aplc:110977806"/>
<keyword evidence="3" id="KW-1185">Reference proteome</keyword>
<dbReference type="Gene3D" id="3.30.1140.40">
    <property type="entry name" value="Tctex-1"/>
    <property type="match status" value="1"/>
</dbReference>
<dbReference type="GO" id="GO:0005737">
    <property type="term" value="C:cytoplasm"/>
    <property type="evidence" value="ECO:0007669"/>
    <property type="project" value="TreeGrafter"/>
</dbReference>
<dbReference type="GO" id="GO:0005868">
    <property type="term" value="C:cytoplasmic dynein complex"/>
    <property type="evidence" value="ECO:0007669"/>
    <property type="project" value="TreeGrafter"/>
</dbReference>
<dbReference type="PANTHER" id="PTHR21255">
    <property type="entry name" value="T-COMPLEX-ASSOCIATED-TESTIS-EXPRESSED 1/ DYNEIN LIGHT CHAIN"/>
    <property type="match status" value="1"/>
</dbReference>
<dbReference type="Pfam" id="PF03645">
    <property type="entry name" value="Tctex-1"/>
    <property type="match status" value="1"/>
</dbReference>
<dbReference type="OMA" id="RHRIVVY"/>
<dbReference type="GeneID" id="110977806"/>
<dbReference type="CDD" id="cd21451">
    <property type="entry name" value="DLC-like_TCTEX1D"/>
    <property type="match status" value="1"/>
</dbReference>
<feature type="compositionally biased region" description="Polar residues" evidence="2">
    <location>
        <begin position="94"/>
        <end position="106"/>
    </location>
</feature>
<dbReference type="PANTHER" id="PTHR21255:SF65">
    <property type="entry name" value="TCTEX1 DOMAIN-CONTAINING PROTEIN 2"/>
    <property type="match status" value="1"/>
</dbReference>
<evidence type="ECO:0000313" key="4">
    <source>
        <dbReference type="RefSeq" id="XP_022087941.1"/>
    </source>
</evidence>
<name>A0A8B7Y858_ACAPL</name>
<gene>
    <name evidence="4" type="primary">LOC110977806</name>
</gene>
<dbReference type="InterPro" id="IPR038586">
    <property type="entry name" value="Tctex-1-like_sf"/>
</dbReference>
<evidence type="ECO:0000256" key="2">
    <source>
        <dbReference type="SAM" id="MobiDB-lite"/>
    </source>
</evidence>
<dbReference type="Proteomes" id="UP000694845">
    <property type="component" value="Unplaced"/>
</dbReference>